<accession>A0ABS7XPU5</accession>
<reference evidence="2" key="1">
    <citation type="submission" date="2023-07" db="EMBL/GenBank/DDBJ databases">
        <title>Novel species isolated from saline lakes on Tibetan Plateau.</title>
        <authorList>
            <person name="Lu H."/>
        </authorList>
    </citation>
    <scope>NUCLEOTIDE SEQUENCE [LARGE SCALE GENOMIC DNA]</scope>
    <source>
        <strain evidence="2">CAK8W</strain>
    </source>
</reference>
<sequence length="277" mass="31412">MALNRDDFTKKTVDILAKRVGYICSNPECRKHTVGPNSDKDKATVVGVAAHITAASAGGPRYDGALTPEKRKDIDNGIWLCTNCSTLIDKDPDAFPIKLLNDWKKDAEDIMNKELCGVKLDLERPYLEADLIWANSQRWNRGYSSKNREKYGNEIVLGRDKPIIFWDLVWNFHIAIFNNSKHPAFNVKIEQVDGTEFNHLDKLPKVNNLPPYADLKLKASFEDFIEGTSTEADERIEPKVPDVIQGLTMRITYNDENGNEHATIFIVNGDEFNNTKE</sequence>
<organism evidence="1 2">
    <name type="scientific">Psychroflexus longus</name>
    <dbReference type="NCBI Taxonomy" id="2873596"/>
    <lineage>
        <taxon>Bacteria</taxon>
        <taxon>Pseudomonadati</taxon>
        <taxon>Bacteroidota</taxon>
        <taxon>Flavobacteriia</taxon>
        <taxon>Flavobacteriales</taxon>
        <taxon>Flavobacteriaceae</taxon>
        <taxon>Psychroflexus</taxon>
    </lineage>
</organism>
<proteinExistence type="predicted"/>
<comment type="caution">
    <text evidence="1">The sequence shown here is derived from an EMBL/GenBank/DDBJ whole genome shotgun (WGS) entry which is preliminary data.</text>
</comment>
<dbReference type="RefSeq" id="WP_224462186.1">
    <property type="nucleotide sequence ID" value="NZ_JAIQZE010000018.1"/>
</dbReference>
<gene>
    <name evidence="1" type="ORF">LB452_13085</name>
</gene>
<keyword evidence="2" id="KW-1185">Reference proteome</keyword>
<dbReference type="EMBL" id="JAIQZE010000018">
    <property type="protein sequence ID" value="MBZ9779856.1"/>
    <property type="molecule type" value="Genomic_DNA"/>
</dbReference>
<name>A0ABS7XPU5_9FLAO</name>
<evidence type="ECO:0000313" key="2">
    <source>
        <dbReference type="Proteomes" id="UP001199314"/>
    </source>
</evidence>
<evidence type="ECO:0000313" key="1">
    <source>
        <dbReference type="EMBL" id="MBZ9779856.1"/>
    </source>
</evidence>
<protein>
    <recommendedName>
        <fullName evidence="3">HNH endonuclease</fullName>
    </recommendedName>
</protein>
<dbReference type="Proteomes" id="UP001199314">
    <property type="component" value="Unassembled WGS sequence"/>
</dbReference>
<evidence type="ECO:0008006" key="3">
    <source>
        <dbReference type="Google" id="ProtNLM"/>
    </source>
</evidence>